<dbReference type="AlphaFoldDB" id="A0A4S4EYZ8"/>
<evidence type="ECO:0000313" key="14">
    <source>
        <dbReference type="Proteomes" id="UP000306102"/>
    </source>
</evidence>
<evidence type="ECO:0000256" key="10">
    <source>
        <dbReference type="SAM" id="Phobius"/>
    </source>
</evidence>
<proteinExistence type="inferred from homology"/>
<dbReference type="Pfam" id="PF18266">
    <property type="entry name" value="Ncstrn_small"/>
    <property type="match status" value="1"/>
</dbReference>
<dbReference type="PANTHER" id="PTHR21092:SF0">
    <property type="entry name" value="NICASTRIN"/>
    <property type="match status" value="1"/>
</dbReference>
<comment type="caution">
    <text evidence="13">The sequence shown here is derived from an EMBL/GenBank/DDBJ whole genome shotgun (WGS) entry which is preliminary data.</text>
</comment>
<keyword evidence="8 10" id="KW-0472">Membrane</keyword>
<keyword evidence="4 10" id="KW-0812">Transmembrane</keyword>
<comment type="similarity">
    <text evidence="2">Belongs to the nicastrin family.</text>
</comment>
<gene>
    <name evidence="13" type="ORF">TEA_021204</name>
</gene>
<dbReference type="EMBL" id="SDRB02001176">
    <property type="protein sequence ID" value="THG21864.1"/>
    <property type="molecule type" value="Genomic_DNA"/>
</dbReference>
<dbReference type="Gene3D" id="3.40.630.10">
    <property type="entry name" value="Zn peptidases"/>
    <property type="match status" value="1"/>
</dbReference>
<dbReference type="InterPro" id="IPR041084">
    <property type="entry name" value="Ncstrn_small"/>
</dbReference>
<evidence type="ECO:0000256" key="4">
    <source>
        <dbReference type="ARBA" id="ARBA00022692"/>
    </source>
</evidence>
<evidence type="ECO:0000256" key="1">
    <source>
        <dbReference type="ARBA" id="ARBA00004479"/>
    </source>
</evidence>
<evidence type="ECO:0000256" key="7">
    <source>
        <dbReference type="ARBA" id="ARBA00022989"/>
    </source>
</evidence>
<keyword evidence="7 10" id="KW-1133">Transmembrane helix</keyword>
<dbReference type="PANTHER" id="PTHR21092">
    <property type="entry name" value="NICASTRIN"/>
    <property type="match status" value="1"/>
</dbReference>
<name>A0A4S4EYZ8_CAMSN</name>
<feature type="domain" description="Nicastrin small lobe" evidence="12">
    <location>
        <begin position="47"/>
        <end position="204"/>
    </location>
</feature>
<dbReference type="STRING" id="542762.A0A4S4EYZ8"/>
<reference evidence="13 14" key="1">
    <citation type="journal article" date="2018" name="Proc. Natl. Acad. Sci. U.S.A.">
        <title>Draft genome sequence of Camellia sinensis var. sinensis provides insights into the evolution of the tea genome and tea quality.</title>
        <authorList>
            <person name="Wei C."/>
            <person name="Yang H."/>
            <person name="Wang S."/>
            <person name="Zhao J."/>
            <person name="Liu C."/>
            <person name="Gao L."/>
            <person name="Xia E."/>
            <person name="Lu Y."/>
            <person name="Tai Y."/>
            <person name="She G."/>
            <person name="Sun J."/>
            <person name="Cao H."/>
            <person name="Tong W."/>
            <person name="Gao Q."/>
            <person name="Li Y."/>
            <person name="Deng W."/>
            <person name="Jiang X."/>
            <person name="Wang W."/>
            <person name="Chen Q."/>
            <person name="Zhang S."/>
            <person name="Li H."/>
            <person name="Wu J."/>
            <person name="Wang P."/>
            <person name="Li P."/>
            <person name="Shi C."/>
            <person name="Zheng F."/>
            <person name="Jian J."/>
            <person name="Huang B."/>
            <person name="Shan D."/>
            <person name="Shi M."/>
            <person name="Fang C."/>
            <person name="Yue Y."/>
            <person name="Li F."/>
            <person name="Li D."/>
            <person name="Wei S."/>
            <person name="Han B."/>
            <person name="Jiang C."/>
            <person name="Yin Y."/>
            <person name="Xia T."/>
            <person name="Zhang Z."/>
            <person name="Bennetzen J.L."/>
            <person name="Zhao S."/>
            <person name="Wan X."/>
        </authorList>
    </citation>
    <scope>NUCLEOTIDE SEQUENCE [LARGE SCALE GENOMIC DNA]</scope>
    <source>
        <strain evidence="14">cv. Shuchazao</strain>
        <tissue evidence="13">Leaf</tissue>
    </source>
</reference>
<keyword evidence="14" id="KW-1185">Reference proteome</keyword>
<dbReference type="Pfam" id="PF05450">
    <property type="entry name" value="Nicastrin"/>
    <property type="match status" value="4"/>
</dbReference>
<feature type="transmembrane region" description="Helical" evidence="10">
    <location>
        <begin position="857"/>
        <end position="880"/>
    </location>
</feature>
<dbReference type="GO" id="GO:0005886">
    <property type="term" value="C:plasma membrane"/>
    <property type="evidence" value="ECO:0007669"/>
    <property type="project" value="TreeGrafter"/>
</dbReference>
<evidence type="ECO:0000313" key="13">
    <source>
        <dbReference type="EMBL" id="THG21864.1"/>
    </source>
</evidence>
<keyword evidence="6" id="KW-0914">Notch signaling pathway</keyword>
<evidence type="ECO:0000256" key="5">
    <source>
        <dbReference type="ARBA" id="ARBA00022729"/>
    </source>
</evidence>
<evidence type="ECO:0000259" key="12">
    <source>
        <dbReference type="Pfam" id="PF18266"/>
    </source>
</evidence>
<comment type="subcellular location">
    <subcellularLocation>
        <location evidence="1">Membrane</location>
        <topology evidence="1">Single-pass type I membrane protein</topology>
    </subcellularLocation>
</comment>
<accession>A0A4S4EYZ8</accession>
<dbReference type="InterPro" id="IPR008710">
    <property type="entry name" value="Nicastrin"/>
</dbReference>
<sequence>MASKLLYFLLCFLAPLRTSLSASEDVNLLESVPDLEKSMYMVVDGFPCVRLLNLSGEIGCSNPGRDKVVAPIVRFKNADNLAQLSAILVSLHEFDSFLLRVSNDSNFTRNIGGVLVESGTDIQNELKGFSPDEKFPQAQFSPYQNNSYQWNQIGSGIMWNNYNFPVFLLSESSTLTLKEAAIKNDGNKKGYTADVAEFDLVMQAAIKNDGNKKGYTADVAEFDLVMQTTKVGTHDSESCLKEETCLPLGGYSIDDAYVLGAYLFMLTGSVWSALPPIKTLSSESSKRTILTVASMDSASFFRDKSLGADSPISGLISLLVAVDALSRVDGLDNLGKQVFMLKYVIGMVEVIDQLFSSPPYLFLLQLVFVIFTGESWGYLGSRRFLLELDQHSDSVDGLNHTLIDTREGSPLLLERRHCWEKKEDGLEFGSFSMHVGNSRSIGAQATYGHIASSLQLHRRVISPLLVVLWKLDLLGRALVKESQDFSLIPHSNEAKTCLVCTMSCGADFGKGEGNSGNSGKVSAATNETLNALQLAQDSLQSSGIKISKANVSNPGIPPSSLMAFLREETCRVDAKLVAPVARFRDSDGGRCVVLRVLWRRGNGNRGRLKRGMDGIGVGLGCGGMNSQISGVVLEDFDSVFTNQFYHSHLDNLSNINSSAIEAAASLVARTLYILASDNKDPSTVALNAINVNTSLVEELMGCLLSCDPGLSCGLVQHYISPSGTCPSHYVGVLLGEPSSTPYPPYIGDVPRFLWNFLAEKTSVPSENSGSSCPKNCSNTGQLCIRSETDGKGVCVVSTTRYVPAYSTRLKYESESWKVLTPNSSDQMGMVDPVWTESNWGVIGLRVYTVQDAAYDRIVLMAGFSVTVLAYLAIVSTRAFIAKALKRD</sequence>
<keyword evidence="5 11" id="KW-0732">Signal</keyword>
<evidence type="ECO:0000256" key="9">
    <source>
        <dbReference type="ARBA" id="ARBA00023180"/>
    </source>
</evidence>
<evidence type="ECO:0000256" key="6">
    <source>
        <dbReference type="ARBA" id="ARBA00022976"/>
    </source>
</evidence>
<protein>
    <recommendedName>
        <fullName evidence="3">Nicastrin</fullName>
    </recommendedName>
</protein>
<evidence type="ECO:0000256" key="3">
    <source>
        <dbReference type="ARBA" id="ARBA00015303"/>
    </source>
</evidence>
<keyword evidence="9" id="KW-0325">Glycoprotein</keyword>
<evidence type="ECO:0000256" key="8">
    <source>
        <dbReference type="ARBA" id="ARBA00023136"/>
    </source>
</evidence>
<feature type="signal peptide" evidence="11">
    <location>
        <begin position="1"/>
        <end position="21"/>
    </location>
</feature>
<organism evidence="13 14">
    <name type="scientific">Camellia sinensis var. sinensis</name>
    <name type="common">China tea</name>
    <dbReference type="NCBI Taxonomy" id="542762"/>
    <lineage>
        <taxon>Eukaryota</taxon>
        <taxon>Viridiplantae</taxon>
        <taxon>Streptophyta</taxon>
        <taxon>Embryophyta</taxon>
        <taxon>Tracheophyta</taxon>
        <taxon>Spermatophyta</taxon>
        <taxon>Magnoliopsida</taxon>
        <taxon>eudicotyledons</taxon>
        <taxon>Gunneridae</taxon>
        <taxon>Pentapetalae</taxon>
        <taxon>asterids</taxon>
        <taxon>Ericales</taxon>
        <taxon>Theaceae</taxon>
        <taxon>Camellia</taxon>
    </lineage>
</organism>
<dbReference type="GO" id="GO:0016485">
    <property type="term" value="P:protein processing"/>
    <property type="evidence" value="ECO:0007669"/>
    <property type="project" value="InterPro"/>
</dbReference>
<feature type="chain" id="PRO_5020688211" description="Nicastrin" evidence="11">
    <location>
        <begin position="22"/>
        <end position="887"/>
    </location>
</feature>
<evidence type="ECO:0000256" key="11">
    <source>
        <dbReference type="SAM" id="SignalP"/>
    </source>
</evidence>
<dbReference type="GO" id="GO:0007219">
    <property type="term" value="P:Notch signaling pathway"/>
    <property type="evidence" value="ECO:0007669"/>
    <property type="project" value="UniProtKB-KW"/>
</dbReference>
<dbReference type="Proteomes" id="UP000306102">
    <property type="component" value="Unassembled WGS sequence"/>
</dbReference>
<evidence type="ECO:0000256" key="2">
    <source>
        <dbReference type="ARBA" id="ARBA00007717"/>
    </source>
</evidence>